<dbReference type="Proteomes" id="UP000216133">
    <property type="component" value="Unassembled WGS sequence"/>
</dbReference>
<dbReference type="InterPro" id="IPR053735">
    <property type="entry name" value="Type_III_TA_endoRNase"/>
</dbReference>
<dbReference type="InterPro" id="IPR025911">
    <property type="entry name" value="ToxN/AbiQ_toxin"/>
</dbReference>
<evidence type="ECO:0008006" key="3">
    <source>
        <dbReference type="Google" id="ProtNLM"/>
    </source>
</evidence>
<comment type="caution">
    <text evidence="1">The sequence shown here is derived from an EMBL/GenBank/DDBJ whole genome shotgun (WGS) entry which is preliminary data.</text>
</comment>
<dbReference type="Gene3D" id="3.10.129.130">
    <property type="match status" value="1"/>
</dbReference>
<name>A0A268S4D4_SHOCL</name>
<dbReference type="Pfam" id="PF13958">
    <property type="entry name" value="ToxN_toxin"/>
    <property type="match status" value="1"/>
</dbReference>
<dbReference type="GO" id="GO:0003723">
    <property type="term" value="F:RNA binding"/>
    <property type="evidence" value="ECO:0007669"/>
    <property type="project" value="InterPro"/>
</dbReference>
<dbReference type="EMBL" id="NPBS01000015">
    <property type="protein sequence ID" value="PAF27375.1"/>
    <property type="molecule type" value="Genomic_DNA"/>
</dbReference>
<gene>
    <name evidence="1" type="ORF">CHH61_03670</name>
</gene>
<accession>A0A268S4D4</accession>
<protein>
    <recommendedName>
        <fullName evidence="3">Type III toxin-antitoxin system ToxN/AbiQ family toxin</fullName>
    </recommendedName>
</protein>
<dbReference type="AlphaFoldDB" id="A0A268S4D4"/>
<organism evidence="1 2">
    <name type="scientific">Shouchella clausii</name>
    <name type="common">Alkalihalobacillus clausii</name>
    <dbReference type="NCBI Taxonomy" id="79880"/>
    <lineage>
        <taxon>Bacteria</taxon>
        <taxon>Bacillati</taxon>
        <taxon>Bacillota</taxon>
        <taxon>Bacilli</taxon>
        <taxon>Bacillales</taxon>
        <taxon>Bacillaceae</taxon>
        <taxon>Shouchella</taxon>
    </lineage>
</organism>
<dbReference type="GO" id="GO:0004521">
    <property type="term" value="F:RNA endonuclease activity"/>
    <property type="evidence" value="ECO:0007669"/>
    <property type="project" value="InterPro"/>
</dbReference>
<evidence type="ECO:0000313" key="1">
    <source>
        <dbReference type="EMBL" id="PAF27375.1"/>
    </source>
</evidence>
<evidence type="ECO:0000313" key="2">
    <source>
        <dbReference type="Proteomes" id="UP000216133"/>
    </source>
</evidence>
<dbReference type="RefSeq" id="WP_095327834.1">
    <property type="nucleotide sequence ID" value="NZ_NPBS01000015.1"/>
</dbReference>
<proteinExistence type="predicted"/>
<reference evidence="1 2" key="1">
    <citation type="submission" date="2017-07" db="EMBL/GenBank/DDBJ databases">
        <title>Isolation and whole genome analysis of endospore-forming bacteria from heroin.</title>
        <authorList>
            <person name="Kalinowski J."/>
            <person name="Ahrens B."/>
            <person name="Al-Dilaimi A."/>
            <person name="Winkler A."/>
            <person name="Wibberg D."/>
            <person name="Schleenbecker U."/>
            <person name="Ruckert C."/>
            <person name="Wolfel R."/>
            <person name="Grass G."/>
        </authorList>
    </citation>
    <scope>NUCLEOTIDE SEQUENCE [LARGE SCALE GENOMIC DNA]</scope>
    <source>
        <strain evidence="1 2">7523-2</strain>
    </source>
</reference>
<sequence>MSEEKLQFYRVTDKYLQFLKQIEPKVHLNYPQRKKPYIGIILNIGSHQYHAPLSSYKPQKYDRIKNWNKTIFKVYGKDQTEKLAVIHLNNMCPIIQTEIEWMDFRQEAQHYQNLLEKEYRYIVENQEAIRQRAKGLYEDVIKGNTFYSRISNDFALLEKEYRKFNT</sequence>